<dbReference type="EMBL" id="FBSY01000007">
    <property type="protein sequence ID" value="CUW11239.1"/>
    <property type="molecule type" value="Genomic_DNA"/>
</dbReference>
<dbReference type="Proteomes" id="UP000199271">
    <property type="component" value="Unassembled WGS sequence"/>
</dbReference>
<feature type="domain" description="N-acetyltransferase" evidence="1">
    <location>
        <begin position="3"/>
        <end position="150"/>
    </location>
</feature>
<evidence type="ECO:0000259" key="1">
    <source>
        <dbReference type="PROSITE" id="PS51186"/>
    </source>
</evidence>
<dbReference type="PROSITE" id="PS51186">
    <property type="entry name" value="GNAT"/>
    <property type="match status" value="1"/>
</dbReference>
<dbReference type="InterPro" id="IPR016181">
    <property type="entry name" value="Acyl_CoA_acyltransferase"/>
</dbReference>
<accession>A0A9Q3SUV2</accession>
<evidence type="ECO:0000313" key="4">
    <source>
        <dbReference type="Proteomes" id="UP000199271"/>
    </source>
</evidence>
<proteinExistence type="predicted"/>
<dbReference type="GeneID" id="34301357"/>
<evidence type="ECO:0000313" key="5">
    <source>
        <dbReference type="Proteomes" id="UP000752647"/>
    </source>
</evidence>
<dbReference type="SUPFAM" id="SSF55729">
    <property type="entry name" value="Acyl-CoA N-acyltransferases (Nat)"/>
    <property type="match status" value="1"/>
</dbReference>
<dbReference type="GO" id="GO:0016747">
    <property type="term" value="F:acyltransferase activity, transferring groups other than amino-acyl groups"/>
    <property type="evidence" value="ECO:0007669"/>
    <property type="project" value="InterPro"/>
</dbReference>
<name>A0A9Q3SUV2_9LACO</name>
<keyword evidence="4" id="KW-1185">Reference proteome</keyword>
<organism evidence="3 5">
    <name type="scientific">Leuconostoc gasicomitatum</name>
    <dbReference type="NCBI Taxonomy" id="115778"/>
    <lineage>
        <taxon>Bacteria</taxon>
        <taxon>Bacillati</taxon>
        <taxon>Bacillota</taxon>
        <taxon>Bacilli</taxon>
        <taxon>Lactobacillales</taxon>
        <taxon>Lactobacillaceae</taxon>
        <taxon>Leuconostoc</taxon>
        <taxon>Leuconostoc gelidum group</taxon>
    </lineage>
</organism>
<dbReference type="EMBL" id="JAHBFI010000007">
    <property type="protein sequence ID" value="MBZ5962156.1"/>
    <property type="molecule type" value="Genomic_DNA"/>
</dbReference>
<dbReference type="InterPro" id="IPR000182">
    <property type="entry name" value="GNAT_dom"/>
</dbReference>
<comment type="caution">
    <text evidence="3">The sequence shown here is derived from an EMBL/GenBank/DDBJ whole genome shotgun (WGS) entry which is preliminary data.</text>
</comment>
<dbReference type="CDD" id="cd04301">
    <property type="entry name" value="NAT_SF"/>
    <property type="match status" value="1"/>
</dbReference>
<reference evidence="2 4" key="1">
    <citation type="submission" date="2015-12" db="EMBL/GenBank/DDBJ databases">
        <authorList>
            <person name="Andreevskaya M."/>
        </authorList>
    </citation>
    <scope>NUCLEOTIDE SEQUENCE [LARGE SCALE GENOMIC DNA]</scope>
    <source>
        <strain evidence="2 4">C122c</strain>
    </source>
</reference>
<evidence type="ECO:0000313" key="3">
    <source>
        <dbReference type="EMBL" id="MBZ5962156.1"/>
    </source>
</evidence>
<reference evidence="3" key="2">
    <citation type="submission" date="2021-05" db="EMBL/GenBank/DDBJ databases">
        <title>Pangenome of Leuconostoc gelidum warrants species status for Leuconostoc gelidum subsp. gasicomitatum.</title>
        <authorList>
            <person name="Johansson P."/>
            <person name="Sade E."/>
            <person name="Hultman J."/>
            <person name="Auvinen P."/>
            <person name="Bjorkroth J."/>
        </authorList>
    </citation>
    <scope>NUCLEOTIDE SEQUENCE</scope>
    <source>
        <strain evidence="3">A.21.4</strain>
    </source>
</reference>
<dbReference type="AlphaFoldDB" id="A0A9Q3SUV2"/>
<dbReference type="Gene3D" id="3.40.630.30">
    <property type="match status" value="1"/>
</dbReference>
<dbReference type="Proteomes" id="UP000752647">
    <property type="component" value="Unassembled WGS sequence"/>
</dbReference>
<gene>
    <name evidence="2" type="ORF">C122C_0907</name>
    <name evidence="3" type="ORF">KIJ12_03110</name>
</gene>
<dbReference type="OMA" id="GNLEQWY"/>
<evidence type="ECO:0000313" key="2">
    <source>
        <dbReference type="EMBL" id="CUW11239.1"/>
    </source>
</evidence>
<protein>
    <submittedName>
        <fullName evidence="2 3">Acetyltransferase</fullName>
    </submittedName>
</protein>
<dbReference type="RefSeq" id="WP_013231855.1">
    <property type="nucleotide sequence ID" value="NZ_BPKT01000007.1"/>
</dbReference>
<sequence length="150" mass="17430">MSIKISQLECNDIDVVTQLYIDVFAQQPWNENNKYDDIRRYIERLNKMNTNHCYLYKQDDQIIGAALGFVKPWHQGIEYQLDNFFVSPAFQKKGYGSEFLKAIKADMHKIGVGNIILETNKETPAEYFYLKHGFLSETNTRGLTLVCAVH</sequence>
<dbReference type="Pfam" id="PF00583">
    <property type="entry name" value="Acetyltransf_1"/>
    <property type="match status" value="1"/>
</dbReference>